<feature type="transmembrane region" description="Helical" evidence="1">
    <location>
        <begin position="6"/>
        <end position="28"/>
    </location>
</feature>
<dbReference type="AlphaFoldDB" id="X1S2R8"/>
<evidence type="ECO:0000313" key="2">
    <source>
        <dbReference type="EMBL" id="GAI62079.1"/>
    </source>
</evidence>
<organism evidence="2">
    <name type="scientific">marine sediment metagenome</name>
    <dbReference type="NCBI Taxonomy" id="412755"/>
    <lineage>
        <taxon>unclassified sequences</taxon>
        <taxon>metagenomes</taxon>
        <taxon>ecological metagenomes</taxon>
    </lineage>
</organism>
<name>X1S2R8_9ZZZZ</name>
<gene>
    <name evidence="2" type="ORF">S12H4_07909</name>
</gene>
<dbReference type="EMBL" id="BARW01002990">
    <property type="protein sequence ID" value="GAI62079.1"/>
    <property type="molecule type" value="Genomic_DNA"/>
</dbReference>
<accession>X1S2R8</accession>
<sequence length="69" mass="8011">MIGLEIVRLGMTVDPILITLFSVILFFISLKFFDQISSYIELKEGMINIIKIIQPITWLFISILISFIF</sequence>
<reference evidence="2" key="1">
    <citation type="journal article" date="2014" name="Front. Microbiol.">
        <title>High frequency of phylogenetically diverse reductive dehalogenase-homologous genes in deep subseafloor sedimentary metagenomes.</title>
        <authorList>
            <person name="Kawai M."/>
            <person name="Futagami T."/>
            <person name="Toyoda A."/>
            <person name="Takaki Y."/>
            <person name="Nishi S."/>
            <person name="Hori S."/>
            <person name="Arai W."/>
            <person name="Tsubouchi T."/>
            <person name="Morono Y."/>
            <person name="Uchiyama I."/>
            <person name="Ito T."/>
            <person name="Fujiyama A."/>
            <person name="Inagaki F."/>
            <person name="Takami H."/>
        </authorList>
    </citation>
    <scope>NUCLEOTIDE SEQUENCE</scope>
    <source>
        <strain evidence="2">Expedition CK06-06</strain>
    </source>
</reference>
<comment type="caution">
    <text evidence="2">The sequence shown here is derived from an EMBL/GenBank/DDBJ whole genome shotgun (WGS) entry which is preliminary data.</text>
</comment>
<keyword evidence="1" id="KW-0812">Transmembrane</keyword>
<protein>
    <submittedName>
        <fullName evidence="2">Uncharacterized protein</fullName>
    </submittedName>
</protein>
<keyword evidence="1" id="KW-0472">Membrane</keyword>
<evidence type="ECO:0000256" key="1">
    <source>
        <dbReference type="SAM" id="Phobius"/>
    </source>
</evidence>
<feature type="transmembrane region" description="Helical" evidence="1">
    <location>
        <begin position="49"/>
        <end position="68"/>
    </location>
</feature>
<feature type="non-terminal residue" evidence="2">
    <location>
        <position position="69"/>
    </location>
</feature>
<keyword evidence="1" id="KW-1133">Transmembrane helix</keyword>
<proteinExistence type="predicted"/>